<dbReference type="SUPFAM" id="SSF55729">
    <property type="entry name" value="Acyl-CoA N-acyltransferases (Nat)"/>
    <property type="match status" value="1"/>
</dbReference>
<evidence type="ECO:0000313" key="3">
    <source>
        <dbReference type="Proteomes" id="UP001597483"/>
    </source>
</evidence>
<reference evidence="3" key="1">
    <citation type="journal article" date="2019" name="Int. J. Syst. Evol. Microbiol.">
        <title>The Global Catalogue of Microorganisms (GCM) 10K type strain sequencing project: providing services to taxonomists for standard genome sequencing and annotation.</title>
        <authorList>
            <consortium name="The Broad Institute Genomics Platform"/>
            <consortium name="The Broad Institute Genome Sequencing Center for Infectious Disease"/>
            <person name="Wu L."/>
            <person name="Ma J."/>
        </authorList>
    </citation>
    <scope>NUCLEOTIDE SEQUENCE [LARGE SCALE GENOMIC DNA]</scope>
    <source>
        <strain evidence="3">CGMCC 4.7641</strain>
    </source>
</reference>
<sequence>METLTDGVVTLVRWRPEHRDLLVDTVVGSLDHISPWLPWAIDGYDQAKGDEFIRHAGEQWESGEAHHYAVFGPDGELAGSSGLMRRGDGREIGYWLAKSQTGKGYVTRASTVLVSLAWQLGATHVLIKHDAENARSGAVPARLGFVRVGEEAAEPPLPSGCSGVNVVWRLDRPA</sequence>
<dbReference type="InterPro" id="IPR016181">
    <property type="entry name" value="Acyl_CoA_acyltransferase"/>
</dbReference>
<evidence type="ECO:0000259" key="1">
    <source>
        <dbReference type="PROSITE" id="PS51186"/>
    </source>
</evidence>
<gene>
    <name evidence="2" type="ORF">ACFSVL_30630</name>
</gene>
<dbReference type="Gene3D" id="3.40.630.30">
    <property type="match status" value="1"/>
</dbReference>
<dbReference type="Pfam" id="PF13302">
    <property type="entry name" value="Acetyltransf_3"/>
    <property type="match status" value="1"/>
</dbReference>
<dbReference type="GO" id="GO:0016746">
    <property type="term" value="F:acyltransferase activity"/>
    <property type="evidence" value="ECO:0007669"/>
    <property type="project" value="UniProtKB-KW"/>
</dbReference>
<keyword evidence="2" id="KW-0012">Acyltransferase</keyword>
<organism evidence="2 3">
    <name type="scientific">Amycolatopsis silviterrae</name>
    <dbReference type="NCBI Taxonomy" id="1656914"/>
    <lineage>
        <taxon>Bacteria</taxon>
        <taxon>Bacillati</taxon>
        <taxon>Actinomycetota</taxon>
        <taxon>Actinomycetes</taxon>
        <taxon>Pseudonocardiales</taxon>
        <taxon>Pseudonocardiaceae</taxon>
        <taxon>Amycolatopsis</taxon>
    </lineage>
</organism>
<keyword evidence="2" id="KW-0808">Transferase</keyword>
<dbReference type="InterPro" id="IPR051908">
    <property type="entry name" value="Ribosomal_N-acetyltransferase"/>
</dbReference>
<feature type="domain" description="N-acetyltransferase" evidence="1">
    <location>
        <begin position="16"/>
        <end position="173"/>
    </location>
</feature>
<dbReference type="Proteomes" id="UP001597483">
    <property type="component" value="Unassembled WGS sequence"/>
</dbReference>
<accession>A0ABW5HFB1</accession>
<dbReference type="PANTHER" id="PTHR43441">
    <property type="entry name" value="RIBOSOMAL-PROTEIN-SERINE ACETYLTRANSFERASE"/>
    <property type="match status" value="1"/>
</dbReference>
<dbReference type="EC" id="2.3.-.-" evidence="2"/>
<dbReference type="EMBL" id="JBHUKS010000024">
    <property type="protein sequence ID" value="MFD2471787.1"/>
    <property type="molecule type" value="Genomic_DNA"/>
</dbReference>
<proteinExistence type="predicted"/>
<evidence type="ECO:0000313" key="2">
    <source>
        <dbReference type="EMBL" id="MFD2471787.1"/>
    </source>
</evidence>
<dbReference type="PANTHER" id="PTHR43441:SF3">
    <property type="entry name" value="ACETYLTRANSFERASE"/>
    <property type="match status" value="1"/>
</dbReference>
<dbReference type="InterPro" id="IPR000182">
    <property type="entry name" value="GNAT_dom"/>
</dbReference>
<name>A0ABW5HFB1_9PSEU</name>
<dbReference type="RefSeq" id="WP_378309041.1">
    <property type="nucleotide sequence ID" value="NZ_JBHUKS010000024.1"/>
</dbReference>
<dbReference type="PROSITE" id="PS51186">
    <property type="entry name" value="GNAT"/>
    <property type="match status" value="1"/>
</dbReference>
<keyword evidence="3" id="KW-1185">Reference proteome</keyword>
<comment type="caution">
    <text evidence="2">The sequence shown here is derived from an EMBL/GenBank/DDBJ whole genome shotgun (WGS) entry which is preliminary data.</text>
</comment>
<protein>
    <submittedName>
        <fullName evidence="2">GNAT family N-acetyltransferase</fullName>
        <ecNumber evidence="2">2.3.-.-</ecNumber>
    </submittedName>
</protein>